<comment type="caution">
    <text evidence="5">The sequence shown here is derived from an EMBL/GenBank/DDBJ whole genome shotgun (WGS) entry which is preliminary data.</text>
</comment>
<dbReference type="InterPro" id="IPR000524">
    <property type="entry name" value="Tscrpt_reg_HTH_GntR"/>
</dbReference>
<dbReference type="InterPro" id="IPR008920">
    <property type="entry name" value="TF_FadR/GntR_C"/>
</dbReference>
<name>A0ABQ1RGD2_9MICO</name>
<gene>
    <name evidence="5" type="ORF">GCM10007269_10900</name>
</gene>
<evidence type="ECO:0000313" key="6">
    <source>
        <dbReference type="Proteomes" id="UP000629365"/>
    </source>
</evidence>
<evidence type="ECO:0000259" key="4">
    <source>
        <dbReference type="SMART" id="SM00895"/>
    </source>
</evidence>
<sequence>MDEHGYGRTPLREALLALQRDGLVEIFPRKGMRITPFTEKSINDVYQLRKLLEPAVMSSYVSMYSKSDLLDFARRFRETSISDIVEHYELDIAFHTFLVSIAENETMSRIHAELMSHVFRLAMYALVTGASHPEQNNPEHLAVVEALLRENEQEAKDALIFHINHSLIVSLNAVRERNEDTSA</sequence>
<dbReference type="InterPro" id="IPR036390">
    <property type="entry name" value="WH_DNA-bd_sf"/>
</dbReference>
<dbReference type="InterPro" id="IPR011711">
    <property type="entry name" value="GntR_C"/>
</dbReference>
<keyword evidence="1" id="KW-0805">Transcription regulation</keyword>
<dbReference type="PANTHER" id="PTHR43537:SF5">
    <property type="entry name" value="UXU OPERON TRANSCRIPTIONAL REGULATOR"/>
    <property type="match status" value="1"/>
</dbReference>
<keyword evidence="6" id="KW-1185">Reference proteome</keyword>
<dbReference type="Pfam" id="PF00392">
    <property type="entry name" value="GntR"/>
    <property type="match status" value="1"/>
</dbReference>
<organism evidence="5 6">
    <name type="scientific">Microbacterium murale</name>
    <dbReference type="NCBI Taxonomy" id="1081040"/>
    <lineage>
        <taxon>Bacteria</taxon>
        <taxon>Bacillati</taxon>
        <taxon>Actinomycetota</taxon>
        <taxon>Actinomycetes</taxon>
        <taxon>Micrococcales</taxon>
        <taxon>Microbacteriaceae</taxon>
        <taxon>Microbacterium</taxon>
    </lineage>
</organism>
<protein>
    <recommendedName>
        <fullName evidence="4">GntR C-terminal domain-containing protein</fullName>
    </recommendedName>
</protein>
<dbReference type="Gene3D" id="1.10.10.10">
    <property type="entry name" value="Winged helix-like DNA-binding domain superfamily/Winged helix DNA-binding domain"/>
    <property type="match status" value="1"/>
</dbReference>
<dbReference type="Proteomes" id="UP000629365">
    <property type="component" value="Unassembled WGS sequence"/>
</dbReference>
<dbReference type="Gene3D" id="1.20.120.530">
    <property type="entry name" value="GntR ligand-binding domain-like"/>
    <property type="match status" value="1"/>
</dbReference>
<reference evidence="6" key="1">
    <citation type="journal article" date="2019" name="Int. J. Syst. Evol. Microbiol.">
        <title>The Global Catalogue of Microorganisms (GCM) 10K type strain sequencing project: providing services to taxonomists for standard genome sequencing and annotation.</title>
        <authorList>
            <consortium name="The Broad Institute Genomics Platform"/>
            <consortium name="The Broad Institute Genome Sequencing Center for Infectious Disease"/>
            <person name="Wu L."/>
            <person name="Ma J."/>
        </authorList>
    </citation>
    <scope>NUCLEOTIDE SEQUENCE [LARGE SCALE GENOMIC DNA]</scope>
    <source>
        <strain evidence="6">CCM 7640</strain>
    </source>
</reference>
<dbReference type="EMBL" id="BMCM01000001">
    <property type="protein sequence ID" value="GGD69597.1"/>
    <property type="molecule type" value="Genomic_DNA"/>
</dbReference>
<keyword evidence="2" id="KW-0238">DNA-binding</keyword>
<evidence type="ECO:0000256" key="3">
    <source>
        <dbReference type="ARBA" id="ARBA00023163"/>
    </source>
</evidence>
<evidence type="ECO:0000313" key="5">
    <source>
        <dbReference type="EMBL" id="GGD69597.1"/>
    </source>
</evidence>
<accession>A0ABQ1RGD2</accession>
<evidence type="ECO:0000256" key="1">
    <source>
        <dbReference type="ARBA" id="ARBA00023015"/>
    </source>
</evidence>
<dbReference type="SUPFAM" id="SSF48008">
    <property type="entry name" value="GntR ligand-binding domain-like"/>
    <property type="match status" value="1"/>
</dbReference>
<keyword evidence="3" id="KW-0804">Transcription</keyword>
<dbReference type="SMART" id="SM00895">
    <property type="entry name" value="FCD"/>
    <property type="match status" value="1"/>
</dbReference>
<proteinExistence type="predicted"/>
<dbReference type="SUPFAM" id="SSF46785">
    <property type="entry name" value="Winged helix' DNA-binding domain"/>
    <property type="match status" value="1"/>
</dbReference>
<dbReference type="InterPro" id="IPR036388">
    <property type="entry name" value="WH-like_DNA-bd_sf"/>
</dbReference>
<dbReference type="PANTHER" id="PTHR43537">
    <property type="entry name" value="TRANSCRIPTIONAL REGULATOR, GNTR FAMILY"/>
    <property type="match status" value="1"/>
</dbReference>
<feature type="domain" description="GntR C-terminal" evidence="4">
    <location>
        <begin position="44"/>
        <end position="165"/>
    </location>
</feature>
<dbReference type="Pfam" id="PF07729">
    <property type="entry name" value="FCD"/>
    <property type="match status" value="1"/>
</dbReference>
<evidence type="ECO:0000256" key="2">
    <source>
        <dbReference type="ARBA" id="ARBA00023125"/>
    </source>
</evidence>